<reference evidence="2" key="1">
    <citation type="submission" date="2020-02" db="EMBL/GenBank/DDBJ databases">
        <authorList>
            <person name="Meier V. D."/>
        </authorList>
    </citation>
    <scope>NUCLEOTIDE SEQUENCE</scope>
    <source>
        <strain evidence="2">AVDCRST_MAG41</strain>
    </source>
</reference>
<protein>
    <submittedName>
        <fullName evidence="2">Cytochrome c-type biogenesis protein CcdA (DsbD analog)</fullName>
    </submittedName>
</protein>
<dbReference type="EMBL" id="CADCTP010000018">
    <property type="protein sequence ID" value="CAA9215326.1"/>
    <property type="molecule type" value="Genomic_DNA"/>
</dbReference>
<gene>
    <name evidence="2" type="ORF">AVDCRST_MAG41-190</name>
</gene>
<feature type="transmembrane region" description="Helical" evidence="1">
    <location>
        <begin position="17"/>
        <end position="41"/>
    </location>
</feature>
<keyword evidence="1" id="KW-0812">Transmembrane</keyword>
<feature type="transmembrane region" description="Helical" evidence="1">
    <location>
        <begin position="100"/>
        <end position="118"/>
    </location>
</feature>
<evidence type="ECO:0000313" key="2">
    <source>
        <dbReference type="EMBL" id="CAA9215326.1"/>
    </source>
</evidence>
<proteinExistence type="predicted"/>
<dbReference type="PANTHER" id="PTHR31272:SF4">
    <property type="entry name" value="CYTOCHROME C-TYPE BIOGENESIS PROTEIN HI_1454-RELATED"/>
    <property type="match status" value="1"/>
</dbReference>
<accession>A0A6J4H573</accession>
<dbReference type="PANTHER" id="PTHR31272">
    <property type="entry name" value="CYTOCHROME C-TYPE BIOGENESIS PROTEIN HI_1454-RELATED"/>
    <property type="match status" value="1"/>
</dbReference>
<name>A0A6J4H573_9ACTN</name>
<organism evidence="2">
    <name type="scientific">uncultured Mycobacteriales bacterium</name>
    <dbReference type="NCBI Taxonomy" id="581187"/>
    <lineage>
        <taxon>Bacteria</taxon>
        <taxon>Bacillati</taxon>
        <taxon>Actinomycetota</taxon>
        <taxon>Actinomycetes</taxon>
        <taxon>Mycobacteriales</taxon>
        <taxon>environmental samples</taxon>
    </lineage>
</organism>
<sequence>MSGIGDSFAEVVVDGPLLLAALVAAIAGLVSFLSPCVLPLVPGYLSYVTGLSGTEARVDGAGRPGSGSVAADPGAAGAAAPGGALAVGVRRPRAVRSRTVLGAGLFVLGFTVVFVTYGVLFGRLGSLLFEHQRTLERILGVVVILLGLAFLGVLPGTSREFRIHRFPTAGLAGAPLLGVVFGLGWTPCIGPTLGAVQSLALSQAGAGRGAALSVAYCLGLGVPFVLVALGTRWLIGALSVVRRHANLVTYIGGGFLVLLGVLLVTGLWSEMTIELTSRVGQTGLGTQL</sequence>
<feature type="transmembrane region" description="Helical" evidence="1">
    <location>
        <begin position="247"/>
        <end position="268"/>
    </location>
</feature>
<feature type="transmembrane region" description="Helical" evidence="1">
    <location>
        <begin position="213"/>
        <end position="235"/>
    </location>
</feature>
<feature type="transmembrane region" description="Helical" evidence="1">
    <location>
        <begin position="169"/>
        <end position="193"/>
    </location>
</feature>
<keyword evidence="1" id="KW-0472">Membrane</keyword>
<evidence type="ECO:0000256" key="1">
    <source>
        <dbReference type="SAM" id="Phobius"/>
    </source>
</evidence>
<dbReference type="InterPro" id="IPR051790">
    <property type="entry name" value="Cytochrome_c-biogenesis_DsbD"/>
</dbReference>
<dbReference type="AlphaFoldDB" id="A0A6J4H573"/>
<feature type="transmembrane region" description="Helical" evidence="1">
    <location>
        <begin position="138"/>
        <end position="157"/>
    </location>
</feature>
<keyword evidence="1" id="KW-1133">Transmembrane helix</keyword>